<evidence type="ECO:0000313" key="1">
    <source>
        <dbReference type="EMBL" id="MBG9354335.1"/>
    </source>
</evidence>
<accession>A0ABS0LCF6</accession>
<dbReference type="InterPro" id="IPR011231">
    <property type="entry name" value="Phage_VT1-Sakai_H0018"/>
</dbReference>
<evidence type="ECO:0000313" key="2">
    <source>
        <dbReference type="Proteomes" id="UP000615580"/>
    </source>
</evidence>
<dbReference type="Proteomes" id="UP000615580">
    <property type="component" value="Unassembled WGS sequence"/>
</dbReference>
<dbReference type="EMBL" id="JADQUG010000024">
    <property type="protein sequence ID" value="MBG9354335.1"/>
    <property type="molecule type" value="Genomic_DNA"/>
</dbReference>
<dbReference type="RefSeq" id="WP_197690146.1">
    <property type="nucleotide sequence ID" value="NZ_JADQUG010000024.1"/>
</dbReference>
<gene>
    <name evidence="1" type="ORF">I4J41_06905</name>
</gene>
<protein>
    <submittedName>
        <fullName evidence="1">DUF2190 family protein</fullName>
    </submittedName>
</protein>
<keyword evidence="2" id="KW-1185">Reference proteome</keyword>
<dbReference type="Pfam" id="PF09956">
    <property type="entry name" value="Phage_cement_2"/>
    <property type="match status" value="1"/>
</dbReference>
<comment type="caution">
    <text evidence="1">The sequence shown here is derived from an EMBL/GenBank/DDBJ whole genome shotgun (WGS) entry which is preliminary data.</text>
</comment>
<name>A0ABS0LCF6_9CORY</name>
<reference evidence="1 2" key="1">
    <citation type="journal article" date="2020" name="J. Clin. Microbiol.">
        <title>Assessing the Genetic Diversity of Austrian Corynebacterium diphtheriae Clinical Isolates, 2011-2019.</title>
        <authorList>
            <person name="Schaeffer J."/>
            <person name="Huhulescu S."/>
            <person name="Stoeger A."/>
            <person name="Allerberger F."/>
            <person name="Ruppitsch W."/>
        </authorList>
    </citation>
    <scope>NUCLEOTIDE SEQUENCE [LARGE SCALE GENOMIC DNA]</scope>
    <source>
        <strain evidence="1 2">04-17</strain>
    </source>
</reference>
<sequence>MATTMVHYQPAQNVTCKAQGDITAGTFVGIAAAIDGRNPVVKPAAAGKPVFGVVAHDVKANNHVMVYRSGHILDVTSAGAIAAGDEVAAGANGKATKATESAKAVGIALTASGNTNLVTVALY</sequence>
<proteinExistence type="predicted"/>
<organism evidence="1 2">
    <name type="scientific">Corynebacterium belfantii</name>
    <dbReference type="NCBI Taxonomy" id="2014537"/>
    <lineage>
        <taxon>Bacteria</taxon>
        <taxon>Bacillati</taxon>
        <taxon>Actinomycetota</taxon>
        <taxon>Actinomycetes</taxon>
        <taxon>Mycobacteriales</taxon>
        <taxon>Corynebacteriaceae</taxon>
        <taxon>Corynebacterium</taxon>
    </lineage>
</organism>